<name>A0ABN3E766_9ACTN</name>
<comment type="caution">
    <text evidence="2">The sequence shown here is derived from an EMBL/GenBank/DDBJ whole genome shotgun (WGS) entry which is preliminary data.</text>
</comment>
<evidence type="ECO:0000313" key="2">
    <source>
        <dbReference type="EMBL" id="GAA2249810.1"/>
    </source>
</evidence>
<protein>
    <recommendedName>
        <fullName evidence="4">DUF3558 domain-containing protein</fullName>
    </recommendedName>
</protein>
<feature type="compositionally biased region" description="Low complexity" evidence="1">
    <location>
        <begin position="29"/>
        <end position="68"/>
    </location>
</feature>
<evidence type="ECO:0008006" key="4">
    <source>
        <dbReference type="Google" id="ProtNLM"/>
    </source>
</evidence>
<accession>A0ABN3E766</accession>
<sequence length="194" mass="19745">MGETYPMSSRRLLAAAVLTVAALGLVGCDPNDPKGGSSAAPAAPSATASGAASGTAKPAPAGKSSSAPDGDPGENCTPAKLPAGHKIVQPVQQPKQNTMLAKATKFACDPNDGHWEAVGSPERFVFAPHAKAELAAGSVGYKSVAVGELWNHIGDCLDGGQNVKPPLTCSAFPVYDITQNSSGEITEIKELWHS</sequence>
<gene>
    <name evidence="2" type="ORF">GCM10010430_35730</name>
</gene>
<keyword evidence="3" id="KW-1185">Reference proteome</keyword>
<proteinExistence type="predicted"/>
<organism evidence="2 3">
    <name type="scientific">Kitasatospora cystarginea</name>
    <dbReference type="NCBI Taxonomy" id="58350"/>
    <lineage>
        <taxon>Bacteria</taxon>
        <taxon>Bacillati</taxon>
        <taxon>Actinomycetota</taxon>
        <taxon>Actinomycetes</taxon>
        <taxon>Kitasatosporales</taxon>
        <taxon>Streptomycetaceae</taxon>
        <taxon>Kitasatospora</taxon>
    </lineage>
</organism>
<evidence type="ECO:0000256" key="1">
    <source>
        <dbReference type="SAM" id="MobiDB-lite"/>
    </source>
</evidence>
<dbReference type="Proteomes" id="UP001500305">
    <property type="component" value="Unassembled WGS sequence"/>
</dbReference>
<reference evidence="2 3" key="1">
    <citation type="journal article" date="2019" name="Int. J. Syst. Evol. Microbiol.">
        <title>The Global Catalogue of Microorganisms (GCM) 10K type strain sequencing project: providing services to taxonomists for standard genome sequencing and annotation.</title>
        <authorList>
            <consortium name="The Broad Institute Genomics Platform"/>
            <consortium name="The Broad Institute Genome Sequencing Center for Infectious Disease"/>
            <person name="Wu L."/>
            <person name="Ma J."/>
        </authorList>
    </citation>
    <scope>NUCLEOTIDE SEQUENCE [LARGE SCALE GENOMIC DNA]</scope>
    <source>
        <strain evidence="2 3">JCM 7356</strain>
    </source>
</reference>
<feature type="region of interest" description="Disordered" evidence="1">
    <location>
        <begin position="29"/>
        <end position="81"/>
    </location>
</feature>
<dbReference type="EMBL" id="BAAATR010000014">
    <property type="protein sequence ID" value="GAA2249810.1"/>
    <property type="molecule type" value="Genomic_DNA"/>
</dbReference>
<evidence type="ECO:0000313" key="3">
    <source>
        <dbReference type="Proteomes" id="UP001500305"/>
    </source>
</evidence>